<dbReference type="GO" id="GO:0005737">
    <property type="term" value="C:cytoplasm"/>
    <property type="evidence" value="ECO:0007669"/>
    <property type="project" value="TreeGrafter"/>
</dbReference>
<evidence type="ECO:0000256" key="2">
    <source>
        <dbReference type="HAMAP-Rule" id="MF_00634"/>
    </source>
</evidence>
<dbReference type="NCBIfam" id="TIGR00251">
    <property type="entry name" value="DUF167 family protein"/>
    <property type="match status" value="1"/>
</dbReference>
<dbReference type="InterPro" id="IPR036591">
    <property type="entry name" value="YggU-like_sf"/>
</dbReference>
<dbReference type="PANTHER" id="PTHR13420:SF7">
    <property type="entry name" value="UPF0235 PROTEIN C15ORF40"/>
    <property type="match status" value="1"/>
</dbReference>
<dbReference type="Pfam" id="PF02594">
    <property type="entry name" value="DUF167"/>
    <property type="match status" value="1"/>
</dbReference>
<organism evidence="3 4">
    <name type="scientific">Calothrix parasitica NIES-267</name>
    <dbReference type="NCBI Taxonomy" id="1973488"/>
    <lineage>
        <taxon>Bacteria</taxon>
        <taxon>Bacillati</taxon>
        <taxon>Cyanobacteriota</taxon>
        <taxon>Cyanophyceae</taxon>
        <taxon>Nostocales</taxon>
        <taxon>Calotrichaceae</taxon>
        <taxon>Calothrix</taxon>
    </lineage>
</organism>
<accession>A0A1Z4LND6</accession>
<dbReference type="Gene3D" id="3.30.1200.10">
    <property type="entry name" value="YggU-like"/>
    <property type="match status" value="1"/>
</dbReference>
<name>A0A1Z4LND6_9CYAN</name>
<proteinExistence type="inferred from homology"/>
<keyword evidence="4" id="KW-1185">Reference proteome</keyword>
<evidence type="ECO:0000313" key="4">
    <source>
        <dbReference type="Proteomes" id="UP000218418"/>
    </source>
</evidence>
<reference evidence="3 4" key="1">
    <citation type="submission" date="2017-06" db="EMBL/GenBank/DDBJ databases">
        <title>Genome sequencing of cyanobaciteial culture collection at National Institute for Environmental Studies (NIES).</title>
        <authorList>
            <person name="Hirose Y."/>
            <person name="Shimura Y."/>
            <person name="Fujisawa T."/>
            <person name="Nakamura Y."/>
            <person name="Kawachi M."/>
        </authorList>
    </citation>
    <scope>NUCLEOTIDE SEQUENCE [LARGE SCALE GENOMIC DNA]</scope>
    <source>
        <strain evidence="3 4">NIES-267</strain>
    </source>
</reference>
<dbReference type="SUPFAM" id="SSF69786">
    <property type="entry name" value="YggU-like"/>
    <property type="match status" value="1"/>
</dbReference>
<evidence type="ECO:0000256" key="1">
    <source>
        <dbReference type="ARBA" id="ARBA00010364"/>
    </source>
</evidence>
<dbReference type="Proteomes" id="UP000218418">
    <property type="component" value="Chromosome"/>
</dbReference>
<sequence length="91" mass="10309">MPNSQFIISIHEYLNMQIRVKVKPNSKEQTIIEEEDGSLTIRLKSPPVDGKANQELIKVMSKKYNVPKSHISIKSGASSRQKLIEVDTTDE</sequence>
<evidence type="ECO:0000313" key="3">
    <source>
        <dbReference type="EMBL" id="BAY82736.1"/>
    </source>
</evidence>
<dbReference type="HAMAP" id="MF_00634">
    <property type="entry name" value="UPF0235"/>
    <property type="match status" value="1"/>
</dbReference>
<dbReference type="EMBL" id="AP018227">
    <property type="protein sequence ID" value="BAY82736.1"/>
    <property type="molecule type" value="Genomic_DNA"/>
</dbReference>
<gene>
    <name evidence="3" type="ORF">NIES267_22200</name>
</gene>
<dbReference type="PANTHER" id="PTHR13420">
    <property type="entry name" value="UPF0235 PROTEIN C15ORF40"/>
    <property type="match status" value="1"/>
</dbReference>
<comment type="similarity">
    <text evidence="1 2">Belongs to the UPF0235 family.</text>
</comment>
<protein>
    <recommendedName>
        <fullName evidence="2">UPF0235 protein NIES267_22200</fullName>
    </recommendedName>
</protein>
<dbReference type="InterPro" id="IPR003746">
    <property type="entry name" value="DUF167"/>
</dbReference>
<dbReference type="SMART" id="SM01152">
    <property type="entry name" value="DUF167"/>
    <property type="match status" value="1"/>
</dbReference>
<dbReference type="AlphaFoldDB" id="A0A1Z4LND6"/>